<feature type="binding site" evidence="10">
    <location>
        <position position="248"/>
    </location>
    <ligand>
        <name>GTP</name>
        <dbReference type="ChEBI" id="CHEBI:37565"/>
    </ligand>
</feature>
<comment type="caution">
    <text evidence="12">The sequence shown here is derived from an EMBL/GenBank/DDBJ whole genome shotgun (WGS) entry which is preliminary data.</text>
</comment>
<feature type="binding site" evidence="10">
    <location>
        <position position="245"/>
    </location>
    <ligand>
        <name>Mg(2+)</name>
        <dbReference type="ChEBI" id="CHEBI:18420"/>
        <label>1</label>
        <note>catalytic</note>
    </ligand>
</feature>
<evidence type="ECO:0000256" key="9">
    <source>
        <dbReference type="ARBA" id="ARBA00023285"/>
    </source>
</evidence>
<feature type="binding site" evidence="10">
    <location>
        <begin position="343"/>
        <end position="346"/>
    </location>
    <ligand>
        <name>GTP</name>
        <dbReference type="ChEBI" id="CHEBI:37565"/>
    </ligand>
</feature>
<evidence type="ECO:0000256" key="8">
    <source>
        <dbReference type="ARBA" id="ARBA00023235"/>
    </source>
</evidence>
<evidence type="ECO:0000313" key="12">
    <source>
        <dbReference type="EMBL" id="GGF50701.1"/>
    </source>
</evidence>
<dbReference type="InterPro" id="IPR006099">
    <property type="entry name" value="MeMalonylCoA_mutase_a/b_cat"/>
</dbReference>
<dbReference type="NCBIfam" id="NF045497">
    <property type="entry name" value="IsobCoAmut_IcmF"/>
    <property type="match status" value="1"/>
</dbReference>
<dbReference type="Pfam" id="PF02310">
    <property type="entry name" value="B12-binding"/>
    <property type="match status" value="1"/>
</dbReference>
<feature type="binding site" evidence="10">
    <location>
        <position position="296"/>
    </location>
    <ligand>
        <name>Mg(2+)</name>
        <dbReference type="ChEBI" id="CHEBI:18420"/>
        <label>2</label>
    </ligand>
</feature>
<feature type="binding site" evidence="10">
    <location>
        <position position="955"/>
    </location>
    <ligand>
        <name>GTP</name>
        <dbReference type="ChEBI" id="CHEBI:37565"/>
    </ligand>
</feature>
<feature type="binding site" evidence="10">
    <location>
        <begin position="202"/>
        <end position="207"/>
    </location>
    <ligand>
        <name>GTP</name>
        <dbReference type="ChEBI" id="CHEBI:37565"/>
    </ligand>
</feature>
<organism evidence="12 13">
    <name type="scientific">Marmoricola endophyticus</name>
    <dbReference type="NCBI Taxonomy" id="2040280"/>
    <lineage>
        <taxon>Bacteria</taxon>
        <taxon>Bacillati</taxon>
        <taxon>Actinomycetota</taxon>
        <taxon>Actinomycetes</taxon>
        <taxon>Propionibacteriales</taxon>
        <taxon>Nocardioidaceae</taxon>
        <taxon>Marmoricola</taxon>
    </lineage>
</organism>
<dbReference type="HAMAP" id="MF_02050">
    <property type="entry name" value="IcmF"/>
    <property type="match status" value="1"/>
</dbReference>
<dbReference type="InterPro" id="IPR033669">
    <property type="entry name" value="IcmF"/>
</dbReference>
<dbReference type="Gene3D" id="3.20.20.240">
    <property type="entry name" value="Methylmalonyl-CoA mutase"/>
    <property type="match status" value="1"/>
</dbReference>
<evidence type="ECO:0000256" key="6">
    <source>
        <dbReference type="ARBA" id="ARBA00023134"/>
    </source>
</evidence>
<comment type="catalytic activity">
    <reaction evidence="10">
        <text>2-methylpropanoyl-CoA = butanoyl-CoA</text>
        <dbReference type="Rhea" id="RHEA:13141"/>
        <dbReference type="ChEBI" id="CHEBI:57338"/>
        <dbReference type="ChEBI" id="CHEBI:57371"/>
        <dbReference type="EC" id="5.4.99.13"/>
    </reaction>
</comment>
<dbReference type="EC" id="5.4.99.13" evidence="10"/>
<dbReference type="PANTHER" id="PTHR43087">
    <property type="entry name" value="LYSINE/ARGININE/ORNITHINE TRANSPORT SYSTEM KINASE"/>
    <property type="match status" value="1"/>
</dbReference>
<reference evidence="12" key="1">
    <citation type="journal article" date="2014" name="Int. J. Syst. Evol. Microbiol.">
        <title>Complete genome sequence of Corynebacterium casei LMG S-19264T (=DSM 44701T), isolated from a smear-ripened cheese.</title>
        <authorList>
            <consortium name="US DOE Joint Genome Institute (JGI-PGF)"/>
            <person name="Walter F."/>
            <person name="Albersmeier A."/>
            <person name="Kalinowski J."/>
            <person name="Ruckert C."/>
        </authorList>
    </citation>
    <scope>NUCLEOTIDE SEQUENCE</scope>
    <source>
        <strain evidence="12">CGMCC 1.16067</strain>
    </source>
</reference>
<sequence length="1076" mass="117516">MAELHTPSHPVRFVTAASLFDGHDASINIMRRILQSQGAEVIHLGHNRSVAEIVDAAVEEDVQGVAISSYQGGHVEYFEYLGRLLAERGAGDVQVYGGGGGVIVADEIARLKDAGVTIFSPEDGQKLGLPGMINTMIEACDLDLWEQEGTTAEAVLSGDRRALARAITGAETGHLDEEFLSAITAAADASSAPVLGLTGTGGSGKSSLTDELVRRFRLDQQDKLRIAVLAVDPTRRRGGGALLGDRIRMNALRENDGESPVYFRSLATRGAKETPEQLETVIALLKAAGHDLVIVETPGIGQGDAGIVPFVDVPVYVMTPEFGAASQLEKIDMLDFAEAVAINKFERRGAKDALRDVGRQMVRNQEAFGKKPEEMPVFGTSAATFNDDGVTALYQHLAGLLSAKGLDLADGVLPRVDVRFSSHDAQPVPAERVRYLSEISETVRGYHADTADLAARARRAQRVAAVAEELPDDEAVAGLLADAREDLPRETREQIEQWPDVVASYSGDEQTVTVRDKEIVTRLTRESLSGSRIPRVALPAYDDHGELVSFWRRENLPGFYPFTGGVFKFKRDNEDPARMFAGEGDPFRTNRRFKLLSEGQPATRLSTAFDSVTLYGRDPGLRPDIYGKVGTSGVSIATLDDMKALYDGFDLCAPTTSVSMTINGPAPTVLAFFLNTAIDQQIDAFREREGRDPGEEETAMLAAEAVSQVRGTVQADILKEDQGQNTCLFSTEFSLSMMADIQEWFIEHGVRNFYSVSISGYHIAEAGANPISQLAFTLANGFTYVESYLARGMHVDDFAPNLSFFFSNGMDPEYSVIGRVARRIWAVAMKEKYGAGERAQKLKYHVQTSGRSLHAQEMSFNDIRTTLQALIALYDNANSLHTNAYDEAVTTPSNESVRRALAIQMIITKEWGLSMNENPLQGSFVIDQLTDLVEEAVLAEFDAINERGGVLGAMETGYQRGRIQDESMLYEQRKHDGSLPIVGVNTFRNPAADDGTPDHVELARATEEEKRSQLDRVTAFQEAHRSEAEEALARLKDAAVAGENVFAVLMDAARVCSLQQVTEAFFEVGGEYRRNV</sequence>
<keyword evidence="10" id="KW-0511">Multifunctional enzyme</keyword>
<dbReference type="InterPro" id="IPR036724">
    <property type="entry name" value="Cobalamin-bd_sf"/>
</dbReference>
<feature type="binding site" evidence="10">
    <location>
        <position position="245"/>
    </location>
    <ligand>
        <name>Mg(2+)</name>
        <dbReference type="ChEBI" id="CHEBI:18420"/>
        <label>2</label>
    </ligand>
</feature>
<accession>A0A917BNY6</accession>
<dbReference type="EC" id="3.6.5.-" evidence="10"/>
<keyword evidence="13" id="KW-1185">Reference proteome</keyword>
<keyword evidence="10" id="KW-0479">Metal-binding</keyword>
<evidence type="ECO:0000256" key="1">
    <source>
        <dbReference type="ARBA" id="ARBA00001922"/>
    </source>
</evidence>
<dbReference type="InterPro" id="IPR052040">
    <property type="entry name" value="GTPase/Isobutyryl-CoA_mutase"/>
</dbReference>
<comment type="similarity">
    <text evidence="10">Belongs to the IcmF family.</text>
</comment>
<feature type="binding site" evidence="10">
    <location>
        <position position="569"/>
    </location>
    <ligand>
        <name>substrate</name>
    </ligand>
</feature>
<evidence type="ECO:0000256" key="10">
    <source>
        <dbReference type="HAMAP-Rule" id="MF_02050"/>
    </source>
</evidence>
<evidence type="ECO:0000256" key="3">
    <source>
        <dbReference type="ARBA" id="ARBA00022628"/>
    </source>
</evidence>
<evidence type="ECO:0000256" key="5">
    <source>
        <dbReference type="ARBA" id="ARBA00022801"/>
    </source>
</evidence>
<dbReference type="InterPro" id="IPR016176">
    <property type="entry name" value="Cbl-dep_enz_cat"/>
</dbReference>
<feature type="binding site" evidence="10">
    <location>
        <position position="297"/>
    </location>
    <ligand>
        <name>Mg(2+)</name>
        <dbReference type="ChEBI" id="CHEBI:18420"/>
        <label>2</label>
    </ligand>
</feature>
<feature type="binding site" evidence="10">
    <location>
        <position position="206"/>
    </location>
    <ligand>
        <name>Mg(2+)</name>
        <dbReference type="ChEBI" id="CHEBI:18420"/>
        <label>1</label>
        <note>catalytic</note>
    </ligand>
</feature>
<keyword evidence="6 10" id="KW-0342">GTP-binding</keyword>
<keyword evidence="5 10" id="KW-0378">Hydrolase</keyword>
<dbReference type="GO" id="GO:0047727">
    <property type="term" value="F:isobutyryl-CoA mutase activity"/>
    <property type="evidence" value="ECO:0007669"/>
    <property type="project" value="UniProtKB-UniRule"/>
</dbReference>
<comment type="function">
    <text evidence="10">Catalyzes the reversible interconversion of isobutyryl-CoA and n-butyryl-CoA, using radical chemistry. Also exhibits GTPase activity, associated with its G-protein domain (MeaI) that functions as a chaperone that assists cofactor delivery and proper holo-enzyme assembly.</text>
</comment>
<feature type="binding site" evidence="10">
    <location>
        <position position="803"/>
    </location>
    <ligand>
        <name>substrate</name>
    </ligand>
</feature>
<keyword evidence="10" id="KW-0460">Magnesium</keyword>
<evidence type="ECO:0000259" key="11">
    <source>
        <dbReference type="PROSITE" id="PS51332"/>
    </source>
</evidence>
<dbReference type="GO" id="GO:0034784">
    <property type="term" value="F:pivalyl-CoA mutase activity"/>
    <property type="evidence" value="ECO:0007669"/>
    <property type="project" value="InterPro"/>
</dbReference>
<keyword evidence="4 10" id="KW-0547">Nucleotide-binding</keyword>
<keyword evidence="8 10" id="KW-0413">Isomerase</keyword>
<dbReference type="RefSeq" id="WP_188780140.1">
    <property type="nucleotide sequence ID" value="NZ_BMKQ01000001.1"/>
</dbReference>
<dbReference type="GO" id="GO:0006637">
    <property type="term" value="P:acyl-CoA metabolic process"/>
    <property type="evidence" value="ECO:0007669"/>
    <property type="project" value="UniProtKB-UniRule"/>
</dbReference>
<dbReference type="InterPro" id="IPR027417">
    <property type="entry name" value="P-loop_NTPase"/>
</dbReference>
<dbReference type="AlphaFoldDB" id="A0A917BNY6"/>
<feature type="binding site" evidence="10">
    <location>
        <position position="296"/>
    </location>
    <ligand>
        <name>Mg(2+)</name>
        <dbReference type="ChEBI" id="CHEBI:18420"/>
        <label>1</label>
        <note>catalytic</note>
    </ligand>
</feature>
<dbReference type="InterPro" id="IPR006158">
    <property type="entry name" value="Cobalamin-bd"/>
</dbReference>
<reference evidence="12" key="2">
    <citation type="submission" date="2020-09" db="EMBL/GenBank/DDBJ databases">
        <authorList>
            <person name="Sun Q."/>
            <person name="Zhou Y."/>
        </authorList>
    </citation>
    <scope>NUCLEOTIDE SEQUENCE</scope>
    <source>
        <strain evidence="12">CGMCC 1.16067</strain>
    </source>
</reference>
<evidence type="ECO:0000256" key="7">
    <source>
        <dbReference type="ARBA" id="ARBA00023186"/>
    </source>
</evidence>
<keyword evidence="3 10" id="KW-0846">Cobalamin</keyword>
<dbReference type="InterPro" id="IPR053439">
    <property type="entry name" value="IcmF/GTPase_domain"/>
</dbReference>
<dbReference type="PROSITE" id="PS51332">
    <property type="entry name" value="B12_BINDING"/>
    <property type="match status" value="1"/>
</dbReference>
<feature type="binding site" evidence="10">
    <location>
        <position position="232"/>
    </location>
    <ligand>
        <name>Mg(2+)</name>
        <dbReference type="ChEBI" id="CHEBI:18420"/>
        <label>2</label>
    </ligand>
</feature>
<dbReference type="Gene3D" id="3.40.50.280">
    <property type="entry name" value="Cobalamin-binding domain"/>
    <property type="match status" value="1"/>
</dbReference>
<evidence type="ECO:0000256" key="2">
    <source>
        <dbReference type="ARBA" id="ARBA00011870"/>
    </source>
</evidence>
<protein>
    <recommendedName>
        <fullName evidence="10">Fused isobutyryl-CoA mutase</fullName>
    </recommendedName>
    <domain>
        <recommendedName>
            <fullName evidence="10">Isobutyryl-CoA mutase</fullName>
            <shortName evidence="10">ICM</shortName>
            <ecNumber evidence="10">5.4.99.13</ecNumber>
        </recommendedName>
    </domain>
    <domain>
        <recommendedName>
            <fullName evidence="10">P-loop GTPase</fullName>
            <ecNumber evidence="10">3.6.5.-</ecNumber>
        </recommendedName>
        <alternativeName>
            <fullName evidence="10">G-protein chaperone</fullName>
        </alternativeName>
    </domain>
</protein>
<evidence type="ECO:0000313" key="13">
    <source>
        <dbReference type="Proteomes" id="UP000649179"/>
    </source>
</evidence>
<feature type="binding site" evidence="10">
    <location>
        <position position="710"/>
    </location>
    <ligand>
        <name>substrate</name>
    </ligand>
</feature>
<gene>
    <name evidence="12" type="primary">mcm</name>
    <name evidence="10" type="synonym">icmF</name>
    <name evidence="12" type="ORF">GCM10011519_25830</name>
</gene>
<dbReference type="Proteomes" id="UP000649179">
    <property type="component" value="Unassembled WGS sequence"/>
</dbReference>
<feature type="domain" description="B12-binding" evidence="11">
    <location>
        <begin position="10"/>
        <end position="147"/>
    </location>
</feature>
<comment type="caution">
    <text evidence="10">Lacks conserved residue(s) required for the propagation of feature annotation.</text>
</comment>
<feature type="binding site" evidence="10">
    <location>
        <position position="843"/>
    </location>
    <ligand>
        <name>substrate</name>
    </ligand>
</feature>
<feature type="binding site" evidence="10">
    <location>
        <position position="838"/>
    </location>
    <ligand>
        <name>substrate</name>
    </ligand>
</feature>
<dbReference type="EMBL" id="BMKQ01000001">
    <property type="protein sequence ID" value="GGF50701.1"/>
    <property type="molecule type" value="Genomic_DNA"/>
</dbReference>
<comment type="domain">
    <text evidence="10">Is composed of four functional domains: the N-terminal 5'-deoxyadenosylcobalamin binding region that is homologous to the small subunit of ICM (IcmB), a middle P-loop GTPase domain (MeaI) that likely acts as a chaperone for ICM, a structured linker region involved in dimer formation, and a C-terminal part that is homologous to the large substrate-binding subunit of ICM (IcmA).</text>
</comment>
<dbReference type="SUPFAM" id="SSF52540">
    <property type="entry name" value="P-loop containing nucleoside triphosphate hydrolases"/>
    <property type="match status" value="1"/>
</dbReference>
<dbReference type="PANTHER" id="PTHR43087:SF1">
    <property type="entry name" value="LAO_AO TRANSPORT SYSTEM ATPASE"/>
    <property type="match status" value="1"/>
</dbReference>
<comment type="cofactor">
    <cofactor evidence="10">
        <name>Mg(2+)</name>
        <dbReference type="ChEBI" id="CHEBI:18420"/>
    </cofactor>
</comment>
<dbReference type="GO" id="GO:0003924">
    <property type="term" value="F:GTPase activity"/>
    <property type="evidence" value="ECO:0007669"/>
    <property type="project" value="UniProtKB-UniRule"/>
</dbReference>
<evidence type="ECO:0000256" key="4">
    <source>
        <dbReference type="ARBA" id="ARBA00022741"/>
    </source>
</evidence>
<comment type="subunit">
    <text evidence="10">Homodimer.</text>
</comment>
<dbReference type="Pfam" id="PF03308">
    <property type="entry name" value="MeaB"/>
    <property type="match status" value="1"/>
</dbReference>
<dbReference type="GO" id="GO:0000287">
    <property type="term" value="F:magnesium ion binding"/>
    <property type="evidence" value="ECO:0007669"/>
    <property type="project" value="UniProtKB-UniRule"/>
</dbReference>
<feature type="binding site" evidence="10">
    <location>
        <position position="754"/>
    </location>
    <ligand>
        <name>substrate</name>
    </ligand>
</feature>
<keyword evidence="7 10" id="KW-0143">Chaperone</keyword>
<proteinExistence type="inferred from homology"/>
<feature type="binding site" evidence="10">
    <location>
        <position position="231"/>
    </location>
    <ligand>
        <name>Mg(2+)</name>
        <dbReference type="ChEBI" id="CHEBI:18420"/>
        <label>2</label>
    </ligand>
</feature>
<name>A0A917BNY6_9ACTN</name>
<comment type="cofactor">
    <cofactor evidence="1 10">
        <name>adenosylcob(III)alamin</name>
        <dbReference type="ChEBI" id="CHEBI:18408"/>
    </cofactor>
</comment>
<dbReference type="GO" id="GO:0031419">
    <property type="term" value="F:cobalamin binding"/>
    <property type="evidence" value="ECO:0007669"/>
    <property type="project" value="UniProtKB-UniRule"/>
</dbReference>
<feature type="binding site" evidence="10">
    <location>
        <position position="1075"/>
    </location>
    <ligand>
        <name>GTP</name>
        <dbReference type="ChEBI" id="CHEBI:37565"/>
    </ligand>
</feature>
<feature type="binding site" description="axial binding residue" evidence="10">
    <location>
        <position position="23"/>
    </location>
    <ligand>
        <name>adenosylcob(III)alamin</name>
        <dbReference type="ChEBI" id="CHEBI:18408"/>
    </ligand>
    <ligandPart>
        <name>Co</name>
        <dbReference type="ChEBI" id="CHEBI:27638"/>
    </ligandPart>
</feature>
<comment type="catalytic activity">
    <reaction evidence="10">
        <text>GTP + H2O = GDP + phosphate + H(+)</text>
        <dbReference type="Rhea" id="RHEA:19669"/>
        <dbReference type="ChEBI" id="CHEBI:15377"/>
        <dbReference type="ChEBI" id="CHEBI:15378"/>
        <dbReference type="ChEBI" id="CHEBI:37565"/>
        <dbReference type="ChEBI" id="CHEBI:43474"/>
        <dbReference type="ChEBI" id="CHEBI:58189"/>
    </reaction>
</comment>
<dbReference type="SUPFAM" id="SSF52242">
    <property type="entry name" value="Cobalamin (vitamin B12)-binding domain"/>
    <property type="match status" value="1"/>
</dbReference>
<feature type="binding site" evidence="10">
    <location>
        <position position="604"/>
    </location>
    <ligand>
        <name>substrate</name>
    </ligand>
</feature>
<dbReference type="Pfam" id="PF01642">
    <property type="entry name" value="MM_CoA_mutase"/>
    <property type="match status" value="2"/>
</dbReference>
<dbReference type="SUPFAM" id="SSF51703">
    <property type="entry name" value="Cobalamin (vitamin B12)-dependent enzymes"/>
    <property type="match status" value="1"/>
</dbReference>
<dbReference type="GO" id="GO:0005525">
    <property type="term" value="F:GTP binding"/>
    <property type="evidence" value="ECO:0007669"/>
    <property type="project" value="UniProtKB-UniRule"/>
</dbReference>
<comment type="subunit">
    <text evidence="2">Heterodimer of an alpha and a beta chain.</text>
</comment>
<keyword evidence="9 10" id="KW-0170">Cobalt</keyword>
<dbReference type="Gene3D" id="3.40.50.300">
    <property type="entry name" value="P-loop containing nucleotide triphosphate hydrolases"/>
    <property type="match status" value="1"/>
</dbReference>